<accession>A0A0C3EC59</accession>
<feature type="compositionally biased region" description="Acidic residues" evidence="1">
    <location>
        <begin position="176"/>
        <end position="185"/>
    </location>
</feature>
<name>A0A0C3EC59_9AGAM</name>
<dbReference type="AlphaFoldDB" id="A0A0C3EC59"/>
<reference evidence="3" key="2">
    <citation type="submission" date="2015-01" db="EMBL/GenBank/DDBJ databases">
        <title>Evolutionary Origins and Diversification of the Mycorrhizal Mutualists.</title>
        <authorList>
            <consortium name="DOE Joint Genome Institute"/>
            <consortium name="Mycorrhizal Genomics Consortium"/>
            <person name="Kohler A."/>
            <person name="Kuo A."/>
            <person name="Nagy L.G."/>
            <person name="Floudas D."/>
            <person name="Copeland A."/>
            <person name="Barry K.W."/>
            <person name="Cichocki N."/>
            <person name="Veneault-Fourrey C."/>
            <person name="LaButti K."/>
            <person name="Lindquist E.A."/>
            <person name="Lipzen A."/>
            <person name="Lundell T."/>
            <person name="Morin E."/>
            <person name="Murat C."/>
            <person name="Riley R."/>
            <person name="Ohm R."/>
            <person name="Sun H."/>
            <person name="Tunlid A."/>
            <person name="Henrissat B."/>
            <person name="Grigoriev I.V."/>
            <person name="Hibbett D.S."/>
            <person name="Martin F."/>
        </authorList>
    </citation>
    <scope>NUCLEOTIDE SEQUENCE [LARGE SCALE GENOMIC DNA]</scope>
    <source>
        <strain evidence="3">Foug A</strain>
    </source>
</reference>
<feature type="region of interest" description="Disordered" evidence="1">
    <location>
        <begin position="1"/>
        <end position="43"/>
    </location>
</feature>
<evidence type="ECO:0000256" key="1">
    <source>
        <dbReference type="SAM" id="MobiDB-lite"/>
    </source>
</evidence>
<dbReference type="Gene3D" id="1.10.238.10">
    <property type="entry name" value="EF-hand"/>
    <property type="match status" value="1"/>
</dbReference>
<reference evidence="2 3" key="1">
    <citation type="submission" date="2014-04" db="EMBL/GenBank/DDBJ databases">
        <authorList>
            <consortium name="DOE Joint Genome Institute"/>
            <person name="Kuo A."/>
            <person name="Kohler A."/>
            <person name="Nagy L.G."/>
            <person name="Floudas D."/>
            <person name="Copeland A."/>
            <person name="Barry K.W."/>
            <person name="Cichocki N."/>
            <person name="Veneault-Fourrey C."/>
            <person name="LaButti K."/>
            <person name="Lindquist E.A."/>
            <person name="Lipzen A."/>
            <person name="Lundell T."/>
            <person name="Morin E."/>
            <person name="Murat C."/>
            <person name="Sun H."/>
            <person name="Tunlid A."/>
            <person name="Henrissat B."/>
            <person name="Grigoriev I.V."/>
            <person name="Hibbett D.S."/>
            <person name="Martin F."/>
            <person name="Nordberg H.P."/>
            <person name="Cantor M.N."/>
            <person name="Hua S.X."/>
        </authorList>
    </citation>
    <scope>NUCLEOTIDE SEQUENCE [LARGE SCALE GENOMIC DNA]</scope>
    <source>
        <strain evidence="2 3">Foug A</strain>
    </source>
</reference>
<evidence type="ECO:0000313" key="2">
    <source>
        <dbReference type="EMBL" id="KIM70280.1"/>
    </source>
</evidence>
<feature type="compositionally biased region" description="Acidic residues" evidence="1">
    <location>
        <begin position="155"/>
        <end position="169"/>
    </location>
</feature>
<dbReference type="InParanoid" id="A0A0C3EC59"/>
<evidence type="ECO:0008006" key="4">
    <source>
        <dbReference type="Google" id="ProtNLM"/>
    </source>
</evidence>
<dbReference type="OrthoDB" id="2530165at2759"/>
<gene>
    <name evidence="2" type="ORF">SCLCIDRAFT_101429</name>
</gene>
<evidence type="ECO:0000313" key="3">
    <source>
        <dbReference type="Proteomes" id="UP000053989"/>
    </source>
</evidence>
<feature type="region of interest" description="Disordered" evidence="1">
    <location>
        <begin position="149"/>
        <end position="188"/>
    </location>
</feature>
<proteinExistence type="predicted"/>
<protein>
    <recommendedName>
        <fullName evidence="4">EF-hand domain-containing protein</fullName>
    </recommendedName>
</protein>
<dbReference type="EMBL" id="KN822005">
    <property type="protein sequence ID" value="KIM70280.1"/>
    <property type="molecule type" value="Genomic_DNA"/>
</dbReference>
<dbReference type="InterPro" id="IPR011992">
    <property type="entry name" value="EF-hand-dom_pair"/>
</dbReference>
<dbReference type="SUPFAM" id="SSF47473">
    <property type="entry name" value="EF-hand"/>
    <property type="match status" value="1"/>
</dbReference>
<dbReference type="HOGENOM" id="CLU_047855_0_0_1"/>
<sequence>MREGDSDDPAFLALPPGLRRQIDEVFDTSASRKSQRTPHLNGDDISAGGFIIDDAECGGSSIDDEGPGGFLVPNDIDGNGDPYIALSSIPDALCLLGLETDDEVLGVFRNAATGWGARSEDAQGVCRKDWRAVCAVLLGDQEGMEARTPGKENIEVDGDSGSEGDEYEMSELSNESAEESGEEFEDNGHIHKFRTTTTTPRKVPSKASTSSIIHLTEEQRAICRADFARFFPASTDAQLEHRRIMAHEIMHASDLLKEKLKPDEVKEMLEAFSSSEDKSITLEDFERMMVMVKMIQ</sequence>
<organism evidence="2 3">
    <name type="scientific">Scleroderma citrinum Foug A</name>
    <dbReference type="NCBI Taxonomy" id="1036808"/>
    <lineage>
        <taxon>Eukaryota</taxon>
        <taxon>Fungi</taxon>
        <taxon>Dikarya</taxon>
        <taxon>Basidiomycota</taxon>
        <taxon>Agaricomycotina</taxon>
        <taxon>Agaricomycetes</taxon>
        <taxon>Agaricomycetidae</taxon>
        <taxon>Boletales</taxon>
        <taxon>Sclerodermatineae</taxon>
        <taxon>Sclerodermataceae</taxon>
        <taxon>Scleroderma</taxon>
    </lineage>
</organism>
<dbReference type="Proteomes" id="UP000053989">
    <property type="component" value="Unassembled WGS sequence"/>
</dbReference>
<keyword evidence="3" id="KW-1185">Reference proteome</keyword>